<evidence type="ECO:0008006" key="3">
    <source>
        <dbReference type="Google" id="ProtNLM"/>
    </source>
</evidence>
<gene>
    <name evidence="1" type="ORF">OO17_13500</name>
</gene>
<name>A0A0D7ERM2_RHOPL</name>
<accession>A0A0D7ERM2</accession>
<dbReference type="Proteomes" id="UP000032515">
    <property type="component" value="Unassembled WGS sequence"/>
</dbReference>
<dbReference type="PIRSF" id="PIRSF031878">
    <property type="entry name" value="UCP031878"/>
    <property type="match status" value="1"/>
</dbReference>
<evidence type="ECO:0000313" key="1">
    <source>
        <dbReference type="EMBL" id="KIZ42102.1"/>
    </source>
</evidence>
<comment type="caution">
    <text evidence="1">The sequence shown here is derived from an EMBL/GenBank/DDBJ whole genome shotgun (WGS) entry which is preliminary data.</text>
</comment>
<reference evidence="1 2" key="1">
    <citation type="submission" date="2014-11" db="EMBL/GenBank/DDBJ databases">
        <title>Genomics and ecophysiology of heterotrophic nitrogen fixing bacteria isolated from estuarine surface water.</title>
        <authorList>
            <person name="Bentzon-Tilia M."/>
            <person name="Severin I."/>
            <person name="Hansen L.H."/>
            <person name="Riemann L."/>
        </authorList>
    </citation>
    <scope>NUCLEOTIDE SEQUENCE [LARGE SCALE GENOMIC DNA]</scope>
    <source>
        <strain evidence="1 2">BAL398</strain>
    </source>
</reference>
<proteinExistence type="predicted"/>
<dbReference type="RefSeq" id="WP_044411489.1">
    <property type="nucleotide sequence ID" value="NZ_JXXE01000268.1"/>
</dbReference>
<dbReference type="Pfam" id="PF07310">
    <property type="entry name" value="PAS_5"/>
    <property type="match status" value="1"/>
</dbReference>
<organism evidence="1 2">
    <name type="scientific">Rhodopseudomonas palustris</name>
    <dbReference type="NCBI Taxonomy" id="1076"/>
    <lineage>
        <taxon>Bacteria</taxon>
        <taxon>Pseudomonadati</taxon>
        <taxon>Pseudomonadota</taxon>
        <taxon>Alphaproteobacteria</taxon>
        <taxon>Hyphomicrobiales</taxon>
        <taxon>Nitrobacteraceae</taxon>
        <taxon>Rhodopseudomonas</taxon>
    </lineage>
</organism>
<sequence length="185" mass="20235">MKHPSNRAFFAYWDDKRCGGAAPERSEIEPSEVRDLLADIFVLSYDADTYPFRVAGTRVCALLGRDLKGQGFAALFAPDSRSEVADILGIVAEDTLAVIAGIVAKTTRGDTVNLELLLLPFNTRPHTPLSLTGLLAPFGEPGAGTLGEFTLTSWRTIGQQPRRFTPRALRKWSVVQGLTVYEGLR</sequence>
<dbReference type="OrthoDB" id="8480244at2"/>
<dbReference type="AlphaFoldDB" id="A0A0D7ERM2"/>
<protein>
    <recommendedName>
        <fullName evidence="3">PAS domain-containing protein</fullName>
    </recommendedName>
</protein>
<dbReference type="PATRIC" id="fig|1076.23.peg.2807"/>
<dbReference type="InterPro" id="IPR009922">
    <property type="entry name" value="DUF1457"/>
</dbReference>
<evidence type="ECO:0000313" key="2">
    <source>
        <dbReference type="Proteomes" id="UP000032515"/>
    </source>
</evidence>
<dbReference type="EMBL" id="JXXE01000268">
    <property type="protein sequence ID" value="KIZ42102.1"/>
    <property type="molecule type" value="Genomic_DNA"/>
</dbReference>